<keyword evidence="5" id="KW-0804">Transcription</keyword>
<dbReference type="Pfam" id="PF00486">
    <property type="entry name" value="Trans_reg_C"/>
    <property type="match status" value="1"/>
</dbReference>
<keyword evidence="1 7" id="KW-0597">Phosphoprotein</keyword>
<comment type="caution">
    <text evidence="11">The sequence shown here is derived from an EMBL/GenBank/DDBJ whole genome shotgun (WGS) entry which is preliminary data.</text>
</comment>
<dbReference type="CDD" id="cd17626">
    <property type="entry name" value="REC_OmpR_MtrA-like"/>
    <property type="match status" value="1"/>
</dbReference>
<evidence type="ECO:0000256" key="4">
    <source>
        <dbReference type="ARBA" id="ARBA00023125"/>
    </source>
</evidence>
<dbReference type="NCBIfam" id="NF040689">
    <property type="entry name" value="MtrAB_MtrA"/>
    <property type="match status" value="1"/>
</dbReference>
<accession>A0ABQ1XSH3</accession>
<dbReference type="PANTHER" id="PTHR48111:SF21">
    <property type="entry name" value="DNA-BINDING DUAL MASTER TRANSCRIPTIONAL REGULATOR RPAA"/>
    <property type="match status" value="1"/>
</dbReference>
<dbReference type="PANTHER" id="PTHR48111">
    <property type="entry name" value="REGULATOR OF RPOS"/>
    <property type="match status" value="1"/>
</dbReference>
<dbReference type="SMART" id="SM00448">
    <property type="entry name" value="REC"/>
    <property type="match status" value="1"/>
</dbReference>
<reference evidence="12" key="1">
    <citation type="journal article" date="2019" name="Int. J. Syst. Evol. Microbiol.">
        <title>The Global Catalogue of Microorganisms (GCM) 10K type strain sequencing project: providing services to taxonomists for standard genome sequencing and annotation.</title>
        <authorList>
            <consortium name="The Broad Institute Genomics Platform"/>
            <consortium name="The Broad Institute Genome Sequencing Center for Infectious Disease"/>
            <person name="Wu L."/>
            <person name="Ma J."/>
        </authorList>
    </citation>
    <scope>NUCLEOTIDE SEQUENCE [LARGE SCALE GENOMIC DNA]</scope>
    <source>
        <strain evidence="12">CGMCC 1.1927</strain>
    </source>
</reference>
<dbReference type="InterPro" id="IPR001789">
    <property type="entry name" value="Sig_transdc_resp-reg_receiver"/>
</dbReference>
<dbReference type="Pfam" id="PF00072">
    <property type="entry name" value="Response_reg"/>
    <property type="match status" value="1"/>
</dbReference>
<evidence type="ECO:0000256" key="8">
    <source>
        <dbReference type="PROSITE-ProRule" id="PRU01091"/>
    </source>
</evidence>
<dbReference type="InterPro" id="IPR036388">
    <property type="entry name" value="WH-like_DNA-bd_sf"/>
</dbReference>
<dbReference type="PROSITE" id="PS50110">
    <property type="entry name" value="RESPONSE_REGULATORY"/>
    <property type="match status" value="1"/>
</dbReference>
<evidence type="ECO:0000256" key="6">
    <source>
        <dbReference type="ARBA" id="ARBA00035142"/>
    </source>
</evidence>
<dbReference type="SMART" id="SM00862">
    <property type="entry name" value="Trans_reg_C"/>
    <property type="match status" value="1"/>
</dbReference>
<dbReference type="Gene3D" id="3.40.50.2300">
    <property type="match status" value="1"/>
</dbReference>
<dbReference type="InterPro" id="IPR039420">
    <property type="entry name" value="WalR-like"/>
</dbReference>
<feature type="domain" description="Response regulatory" evidence="9">
    <location>
        <begin position="22"/>
        <end position="135"/>
    </location>
</feature>
<dbReference type="PROSITE" id="PS51755">
    <property type="entry name" value="OMPR_PHOB"/>
    <property type="match status" value="1"/>
</dbReference>
<keyword evidence="12" id="KW-1185">Reference proteome</keyword>
<evidence type="ECO:0000256" key="1">
    <source>
        <dbReference type="ARBA" id="ARBA00022553"/>
    </source>
</evidence>
<name>A0ABQ1XSH3_9MICC</name>
<organism evidence="11 12">
    <name type="scientific">Pseudarthrobacter polychromogenes</name>
    <dbReference type="NCBI Taxonomy" id="1676"/>
    <lineage>
        <taxon>Bacteria</taxon>
        <taxon>Bacillati</taxon>
        <taxon>Actinomycetota</taxon>
        <taxon>Actinomycetes</taxon>
        <taxon>Micrococcales</taxon>
        <taxon>Micrococcaceae</taxon>
        <taxon>Pseudarthrobacter</taxon>
    </lineage>
</organism>
<evidence type="ECO:0000259" key="9">
    <source>
        <dbReference type="PROSITE" id="PS50110"/>
    </source>
</evidence>
<dbReference type="CDD" id="cd00383">
    <property type="entry name" value="trans_reg_C"/>
    <property type="match status" value="1"/>
</dbReference>
<dbReference type="InterPro" id="IPR047671">
    <property type="entry name" value="MtrAB_MtrA"/>
</dbReference>
<dbReference type="InterPro" id="IPR047673">
    <property type="entry name" value="MtrA_REC"/>
</dbReference>
<gene>
    <name evidence="11" type="ORF">GCM10011577_26850</name>
</gene>
<evidence type="ECO:0000256" key="5">
    <source>
        <dbReference type="ARBA" id="ARBA00023163"/>
    </source>
</evidence>
<feature type="domain" description="OmpR/PhoB-type" evidence="10">
    <location>
        <begin position="143"/>
        <end position="242"/>
    </location>
</feature>
<evidence type="ECO:0000313" key="11">
    <source>
        <dbReference type="EMBL" id="GGH01680.1"/>
    </source>
</evidence>
<dbReference type="Proteomes" id="UP000596938">
    <property type="component" value="Unassembled WGS sequence"/>
</dbReference>
<dbReference type="InterPro" id="IPR001867">
    <property type="entry name" value="OmpR/PhoB-type_DNA-bd"/>
</dbReference>
<evidence type="ECO:0000313" key="12">
    <source>
        <dbReference type="Proteomes" id="UP000596938"/>
    </source>
</evidence>
<evidence type="ECO:0000256" key="7">
    <source>
        <dbReference type="PROSITE-ProRule" id="PRU00169"/>
    </source>
</evidence>
<protein>
    <recommendedName>
        <fullName evidence="6">DNA-binding response regulator MtrA</fullName>
    </recommendedName>
</protein>
<keyword evidence="4 8" id="KW-0238">DNA-binding</keyword>
<evidence type="ECO:0000259" key="10">
    <source>
        <dbReference type="PROSITE" id="PS51755"/>
    </source>
</evidence>
<dbReference type="Gene3D" id="6.10.250.690">
    <property type="match status" value="1"/>
</dbReference>
<dbReference type="Gene3D" id="1.10.10.10">
    <property type="entry name" value="Winged helix-like DNA-binding domain superfamily/Winged helix DNA-binding domain"/>
    <property type="match status" value="1"/>
</dbReference>
<keyword evidence="2" id="KW-0902">Two-component regulatory system</keyword>
<evidence type="ECO:0000256" key="2">
    <source>
        <dbReference type="ARBA" id="ARBA00023012"/>
    </source>
</evidence>
<sequence>MPEGAEQDKAILIREYITMKARILVVDDDEALAEMIGIVLRNDGFEPVFCADGAQALDIFRSSRPDLVLLDLMLPGVDGIEVCRQIRGESDVPIVMLTAKSDTSDVVRGLESGADDYVPKPFKPAELVARVRARLRPGDQKAPETLRIADITIDVAGHTVSRGSDRISLTPLEFDLLVALARKPWQVFTRELLLEQVWGYRHAADTRLVNVHVQRLRSKIEQDPEAPEVVLTVRGVGYKAGA</sequence>
<feature type="DNA-binding region" description="OmpR/PhoB-type" evidence="8">
    <location>
        <begin position="143"/>
        <end position="242"/>
    </location>
</feature>
<dbReference type="GO" id="GO:0003677">
    <property type="term" value="F:DNA binding"/>
    <property type="evidence" value="ECO:0007669"/>
    <property type="project" value="UniProtKB-KW"/>
</dbReference>
<keyword evidence="3" id="KW-0805">Transcription regulation</keyword>
<dbReference type="InterPro" id="IPR011006">
    <property type="entry name" value="CheY-like_superfamily"/>
</dbReference>
<dbReference type="EMBL" id="BMKU01000008">
    <property type="protein sequence ID" value="GGH01680.1"/>
    <property type="molecule type" value="Genomic_DNA"/>
</dbReference>
<proteinExistence type="predicted"/>
<evidence type="ECO:0000256" key="3">
    <source>
        <dbReference type="ARBA" id="ARBA00023015"/>
    </source>
</evidence>
<dbReference type="SUPFAM" id="SSF52172">
    <property type="entry name" value="CheY-like"/>
    <property type="match status" value="1"/>
</dbReference>
<feature type="modified residue" description="4-aspartylphosphate" evidence="7">
    <location>
        <position position="71"/>
    </location>
</feature>